<dbReference type="PROSITE" id="PS51257">
    <property type="entry name" value="PROKAR_LIPOPROTEIN"/>
    <property type="match status" value="1"/>
</dbReference>
<keyword evidence="4" id="KW-1185">Reference proteome</keyword>
<reference evidence="4" key="1">
    <citation type="journal article" date="2019" name="Int. J. Syst. Evol. Microbiol.">
        <title>The Global Catalogue of Microorganisms (GCM) 10K type strain sequencing project: providing services to taxonomists for standard genome sequencing and annotation.</title>
        <authorList>
            <consortium name="The Broad Institute Genomics Platform"/>
            <consortium name="The Broad Institute Genome Sequencing Center for Infectious Disease"/>
            <person name="Wu L."/>
            <person name="Ma J."/>
        </authorList>
    </citation>
    <scope>NUCLEOTIDE SEQUENCE [LARGE SCALE GENOMIC DNA]</scope>
    <source>
        <strain evidence="4">JCM 17986</strain>
    </source>
</reference>
<accession>A0ABP9ID55</accession>
<dbReference type="RefSeq" id="WP_345680657.1">
    <property type="nucleotide sequence ID" value="NZ_BAABHS010000051.1"/>
</dbReference>
<evidence type="ECO:0000313" key="3">
    <source>
        <dbReference type="EMBL" id="GAA4994045.1"/>
    </source>
</evidence>
<comment type="caution">
    <text evidence="3">The sequence shown here is derived from an EMBL/GenBank/DDBJ whole genome shotgun (WGS) entry which is preliminary data.</text>
</comment>
<feature type="region of interest" description="Disordered" evidence="1">
    <location>
        <begin position="271"/>
        <end position="306"/>
    </location>
</feature>
<evidence type="ECO:0000256" key="1">
    <source>
        <dbReference type="SAM" id="MobiDB-lite"/>
    </source>
</evidence>
<protein>
    <recommendedName>
        <fullName evidence="5">DUF3558 domain-containing protein</fullName>
    </recommendedName>
</protein>
<name>A0ABP9ID55_9ACTN</name>
<evidence type="ECO:0000313" key="4">
    <source>
        <dbReference type="Proteomes" id="UP001500466"/>
    </source>
</evidence>
<organism evidence="3 4">
    <name type="scientific">Yinghuangia aomiensis</name>
    <dbReference type="NCBI Taxonomy" id="676205"/>
    <lineage>
        <taxon>Bacteria</taxon>
        <taxon>Bacillati</taxon>
        <taxon>Actinomycetota</taxon>
        <taxon>Actinomycetes</taxon>
        <taxon>Kitasatosporales</taxon>
        <taxon>Streptomycetaceae</taxon>
        <taxon>Yinghuangia</taxon>
    </lineage>
</organism>
<gene>
    <name evidence="3" type="ORF">GCM10023205_78440</name>
</gene>
<keyword evidence="2" id="KW-0732">Signal</keyword>
<feature type="chain" id="PRO_5047479541" description="DUF3558 domain-containing protein" evidence="2">
    <location>
        <begin position="37"/>
        <end position="378"/>
    </location>
</feature>
<dbReference type="Proteomes" id="UP001500466">
    <property type="component" value="Unassembled WGS sequence"/>
</dbReference>
<sequence length="378" mass="39578">MSTRSRTTAYLRTTAAAALAGAVLLTGCGVNGTAEADPVPASVCAGILPAEDVTSLLPRTQVSVREEQKPIAKYPLLRCEVTAGGVSFVGSAYLPNMAGPDLVQLAGSTSSLSASLGSSGMTGPDDAWWIIDDCRLTLDGTEQKVPVLVRARILGNPTTDHRDALGQMVVQLAKGVDKAAQCNSERLNDKIPAPLPAPKPVPVTDAPICAVLDPRTLGPAAEGAQRARWTATETPIPTPTSAYAYIHTCDLYIDGIRAFSLTVAFGRAAPDAEVPGERPSLSQRLPVPPAATPQPTRGARDATAMPPGTVIASVTGVTVKSKDEKSMSAYRMSRHDSPALPAVALNVPTEQVFRSWVAALVQQQRADAPAQDAEWKFG</sequence>
<evidence type="ECO:0008006" key="5">
    <source>
        <dbReference type="Google" id="ProtNLM"/>
    </source>
</evidence>
<feature type="signal peptide" evidence="2">
    <location>
        <begin position="1"/>
        <end position="36"/>
    </location>
</feature>
<dbReference type="EMBL" id="BAABHS010000051">
    <property type="protein sequence ID" value="GAA4994045.1"/>
    <property type="molecule type" value="Genomic_DNA"/>
</dbReference>
<evidence type="ECO:0000256" key="2">
    <source>
        <dbReference type="SAM" id="SignalP"/>
    </source>
</evidence>
<proteinExistence type="predicted"/>